<sequence>MNGRGTLSKATQQHGRQSDQITNGTWKVQQRPEGNTTNNLYAVMDEQSRHQRQQLGEEVYREPIGKPTRSISGSPATNLTQLRHDKDWQWEFQRKLEVQSQRHSVRMMSPRGGGQVNGKDDPVTSSAKPIVNSRCQVNSSQANCYHEAKY</sequence>
<proteinExistence type="predicted"/>
<feature type="region of interest" description="Disordered" evidence="1">
    <location>
        <begin position="1"/>
        <end position="79"/>
    </location>
</feature>
<gene>
    <name evidence="2" type="primary">Cnig_chr_III.g10889</name>
    <name evidence="2" type="ORF">B9Z55_010889</name>
</gene>
<accession>A0A2G5UHN9</accession>
<evidence type="ECO:0000313" key="3">
    <source>
        <dbReference type="Proteomes" id="UP000230233"/>
    </source>
</evidence>
<dbReference type="Proteomes" id="UP000230233">
    <property type="component" value="Chromosome III"/>
</dbReference>
<feature type="compositionally biased region" description="Polar residues" evidence="1">
    <location>
        <begin position="8"/>
        <end position="40"/>
    </location>
</feature>
<feature type="compositionally biased region" description="Polar residues" evidence="1">
    <location>
        <begin position="69"/>
        <end position="79"/>
    </location>
</feature>
<reference evidence="3" key="1">
    <citation type="submission" date="2017-10" db="EMBL/GenBank/DDBJ databases">
        <title>Rapid genome shrinkage in a self-fertile nematode reveals novel sperm competition proteins.</title>
        <authorList>
            <person name="Yin D."/>
            <person name="Schwarz E.M."/>
            <person name="Thomas C.G."/>
            <person name="Felde R.L."/>
            <person name="Korf I.F."/>
            <person name="Cutter A.D."/>
            <person name="Schartner C.M."/>
            <person name="Ralston E.J."/>
            <person name="Meyer B.J."/>
            <person name="Haag E.S."/>
        </authorList>
    </citation>
    <scope>NUCLEOTIDE SEQUENCE [LARGE SCALE GENOMIC DNA]</scope>
    <source>
        <strain evidence="3">JU1422</strain>
    </source>
</reference>
<feature type="region of interest" description="Disordered" evidence="1">
    <location>
        <begin position="99"/>
        <end position="132"/>
    </location>
</feature>
<protein>
    <submittedName>
        <fullName evidence="2">Uncharacterized protein</fullName>
    </submittedName>
</protein>
<evidence type="ECO:0000256" key="1">
    <source>
        <dbReference type="SAM" id="MobiDB-lite"/>
    </source>
</evidence>
<name>A0A2G5UHN9_9PELO</name>
<keyword evidence="3" id="KW-1185">Reference proteome</keyword>
<dbReference type="AlphaFoldDB" id="A0A2G5UHN9"/>
<feature type="compositionally biased region" description="Polar residues" evidence="1">
    <location>
        <begin position="123"/>
        <end position="132"/>
    </location>
</feature>
<comment type="caution">
    <text evidence="2">The sequence shown here is derived from an EMBL/GenBank/DDBJ whole genome shotgun (WGS) entry which is preliminary data.</text>
</comment>
<organism evidence="2 3">
    <name type="scientific">Caenorhabditis nigoni</name>
    <dbReference type="NCBI Taxonomy" id="1611254"/>
    <lineage>
        <taxon>Eukaryota</taxon>
        <taxon>Metazoa</taxon>
        <taxon>Ecdysozoa</taxon>
        <taxon>Nematoda</taxon>
        <taxon>Chromadorea</taxon>
        <taxon>Rhabditida</taxon>
        <taxon>Rhabditina</taxon>
        <taxon>Rhabditomorpha</taxon>
        <taxon>Rhabditoidea</taxon>
        <taxon>Rhabditidae</taxon>
        <taxon>Peloderinae</taxon>
        <taxon>Caenorhabditis</taxon>
    </lineage>
</organism>
<evidence type="ECO:0000313" key="2">
    <source>
        <dbReference type="EMBL" id="PIC39082.1"/>
    </source>
</evidence>
<dbReference type="EMBL" id="PDUG01000003">
    <property type="protein sequence ID" value="PIC39082.1"/>
    <property type="molecule type" value="Genomic_DNA"/>
</dbReference>